<dbReference type="Pfam" id="PF21814">
    <property type="entry name" value="DUF6883"/>
    <property type="match status" value="1"/>
</dbReference>
<evidence type="ECO:0000313" key="2">
    <source>
        <dbReference type="EMBL" id="OGY25473.1"/>
    </source>
</evidence>
<dbReference type="Proteomes" id="UP000176389">
    <property type="component" value="Unassembled WGS sequence"/>
</dbReference>
<dbReference type="InterPro" id="IPR049250">
    <property type="entry name" value="DUF6883"/>
</dbReference>
<dbReference type="EMBL" id="MHCS01000045">
    <property type="protein sequence ID" value="OGY25473.1"/>
    <property type="molecule type" value="Genomic_DNA"/>
</dbReference>
<evidence type="ECO:0000259" key="1">
    <source>
        <dbReference type="Pfam" id="PF21814"/>
    </source>
</evidence>
<dbReference type="AlphaFoldDB" id="A0A1G1WCQ9"/>
<sequence>MKLPNSERAYVPKQKLTEYLLSETHAVGKFKARFFRKLGFGEANAHLLQKEIINIARSQEIKESIPSNYGTKYIVDGDIKTTIGESVKIRTVWIIEKDQTQPNFITAYPV</sequence>
<dbReference type="STRING" id="1802596.A2Z11_03530"/>
<evidence type="ECO:0000313" key="3">
    <source>
        <dbReference type="Proteomes" id="UP000176389"/>
    </source>
</evidence>
<accession>A0A1G1WCQ9</accession>
<gene>
    <name evidence="2" type="ORF">A2Z11_03530</name>
</gene>
<reference evidence="2 3" key="1">
    <citation type="journal article" date="2016" name="Nat. Commun.">
        <title>Thousands of microbial genomes shed light on interconnected biogeochemical processes in an aquifer system.</title>
        <authorList>
            <person name="Anantharaman K."/>
            <person name="Brown C.T."/>
            <person name="Hug L.A."/>
            <person name="Sharon I."/>
            <person name="Castelle C.J."/>
            <person name="Probst A.J."/>
            <person name="Thomas B.C."/>
            <person name="Singh A."/>
            <person name="Wilkins M.J."/>
            <person name="Karaoz U."/>
            <person name="Brodie E.L."/>
            <person name="Williams K.H."/>
            <person name="Hubbard S.S."/>
            <person name="Banfield J.F."/>
        </authorList>
    </citation>
    <scope>NUCLEOTIDE SEQUENCE [LARGE SCALE GENOMIC DNA]</scope>
</reference>
<protein>
    <recommendedName>
        <fullName evidence="1">DUF6883 domain-containing protein</fullName>
    </recommendedName>
</protein>
<feature type="domain" description="DUF6883" evidence="1">
    <location>
        <begin position="2"/>
        <end position="109"/>
    </location>
</feature>
<proteinExistence type="predicted"/>
<name>A0A1G1WCQ9_9BACT</name>
<organism evidence="2 3">
    <name type="scientific">Candidatus Woykebacteria bacterium RBG_16_43_9</name>
    <dbReference type="NCBI Taxonomy" id="1802596"/>
    <lineage>
        <taxon>Bacteria</taxon>
        <taxon>Candidatus Woykeibacteriota</taxon>
    </lineage>
</organism>
<comment type="caution">
    <text evidence="2">The sequence shown here is derived from an EMBL/GenBank/DDBJ whole genome shotgun (WGS) entry which is preliminary data.</text>
</comment>